<evidence type="ECO:0000313" key="1">
    <source>
        <dbReference type="EMBL" id="KAK0659745.1"/>
    </source>
</evidence>
<accession>A0AA39YY36</accession>
<keyword evidence="2" id="KW-1185">Reference proteome</keyword>
<dbReference type="Proteomes" id="UP001174997">
    <property type="component" value="Unassembled WGS sequence"/>
</dbReference>
<name>A0AA39YY36_9PEZI</name>
<sequence>EVSHVARLQNDLIGLARDLEDGEQLNIITVLIYLYRGIDKAELNLILLF</sequence>
<dbReference type="AlphaFoldDB" id="A0AA39YY36"/>
<comment type="caution">
    <text evidence="1">The sequence shown here is derived from an EMBL/GenBank/DDBJ whole genome shotgun (WGS) entry which is preliminary data.</text>
</comment>
<organism evidence="1 2">
    <name type="scientific">Cercophora samala</name>
    <dbReference type="NCBI Taxonomy" id="330535"/>
    <lineage>
        <taxon>Eukaryota</taxon>
        <taxon>Fungi</taxon>
        <taxon>Dikarya</taxon>
        <taxon>Ascomycota</taxon>
        <taxon>Pezizomycotina</taxon>
        <taxon>Sordariomycetes</taxon>
        <taxon>Sordariomycetidae</taxon>
        <taxon>Sordariales</taxon>
        <taxon>Lasiosphaeriaceae</taxon>
        <taxon>Cercophora</taxon>
    </lineage>
</organism>
<gene>
    <name evidence="1" type="ORF">QBC41DRAFT_237134</name>
</gene>
<protein>
    <submittedName>
        <fullName evidence="1">Uncharacterized protein</fullName>
    </submittedName>
</protein>
<dbReference type="EMBL" id="JAULSY010000177">
    <property type="protein sequence ID" value="KAK0659745.1"/>
    <property type="molecule type" value="Genomic_DNA"/>
</dbReference>
<evidence type="ECO:0000313" key="2">
    <source>
        <dbReference type="Proteomes" id="UP001174997"/>
    </source>
</evidence>
<proteinExistence type="predicted"/>
<feature type="non-terminal residue" evidence="1">
    <location>
        <position position="1"/>
    </location>
</feature>
<reference evidence="1" key="1">
    <citation type="submission" date="2023-06" db="EMBL/GenBank/DDBJ databases">
        <title>Genome-scale phylogeny and comparative genomics of the fungal order Sordariales.</title>
        <authorList>
            <consortium name="Lawrence Berkeley National Laboratory"/>
            <person name="Hensen N."/>
            <person name="Bonometti L."/>
            <person name="Westerberg I."/>
            <person name="Brannstrom I.O."/>
            <person name="Guillou S."/>
            <person name="Cros-Aarteil S."/>
            <person name="Calhoun S."/>
            <person name="Haridas S."/>
            <person name="Kuo A."/>
            <person name="Mondo S."/>
            <person name="Pangilinan J."/>
            <person name="Riley R."/>
            <person name="Labutti K."/>
            <person name="Andreopoulos B."/>
            <person name="Lipzen A."/>
            <person name="Chen C."/>
            <person name="Yanf M."/>
            <person name="Daum C."/>
            <person name="Ng V."/>
            <person name="Clum A."/>
            <person name="Steindorff A."/>
            <person name="Ohm R."/>
            <person name="Martin F."/>
            <person name="Silar P."/>
            <person name="Natvig D."/>
            <person name="Lalanne C."/>
            <person name="Gautier V."/>
            <person name="Ament-Velasquez S.L."/>
            <person name="Kruys A."/>
            <person name="Hutchinson M.I."/>
            <person name="Powell A.J."/>
            <person name="Barry K."/>
            <person name="Miller A.N."/>
            <person name="Grigoriev I.V."/>
            <person name="Debuchy R."/>
            <person name="Gladieux P."/>
            <person name="Thoren M.H."/>
            <person name="Johannesson H."/>
        </authorList>
    </citation>
    <scope>NUCLEOTIDE SEQUENCE</scope>
    <source>
        <strain evidence="1">CBS 307.81</strain>
    </source>
</reference>